<dbReference type="EMBL" id="CP013118">
    <property type="protein sequence ID" value="ALO17463.1"/>
    <property type="molecule type" value="Genomic_DNA"/>
</dbReference>
<dbReference type="SUPFAM" id="SSF111321">
    <property type="entry name" value="AF1104-like"/>
    <property type="match status" value="1"/>
</dbReference>
<keyword evidence="3" id="KW-1185">Reference proteome</keyword>
<dbReference type="PIRSF" id="PIRSF006593">
    <property type="entry name" value="UCP006593"/>
    <property type="match status" value="1"/>
</dbReference>
<evidence type="ECO:0000313" key="2">
    <source>
        <dbReference type="EMBL" id="ALO17463.1"/>
    </source>
</evidence>
<dbReference type="Gene3D" id="1.10.285.20">
    <property type="entry name" value="Uncharacterised protein PF01937, DUF89, domain 2"/>
    <property type="match status" value="1"/>
</dbReference>
<dbReference type="Gene3D" id="3.40.50.10880">
    <property type="entry name" value="Uncharacterised protein PF01937, DUF89, domain 3"/>
    <property type="match status" value="1"/>
</dbReference>
<gene>
    <name evidence="2" type="ORF">L21SP5_03871</name>
</gene>
<accession>A0A0S2I5B0</accession>
<protein>
    <recommendedName>
        <fullName evidence="1">Damage-control phosphatase ARMT1-like metal-binding domain-containing protein</fullName>
    </recommendedName>
</protein>
<dbReference type="InterPro" id="IPR014444">
    <property type="entry name" value="PH1575-like"/>
</dbReference>
<reference evidence="2 3" key="1">
    <citation type="submission" date="2015-11" db="EMBL/GenBank/DDBJ databases">
        <title>Description and complete genome sequence of a novel strain predominating in hypersaline microbial mats and representing a new family of the Bacteriodetes phylum.</title>
        <authorList>
            <person name="Spring S."/>
            <person name="Bunk B."/>
            <person name="Sproer C."/>
            <person name="Klenk H.-P."/>
        </authorList>
    </citation>
    <scope>NUCLEOTIDE SEQUENCE [LARGE SCALE GENOMIC DNA]</scope>
    <source>
        <strain evidence="2 3">L21-Spi-D4</strain>
    </source>
</reference>
<dbReference type="InterPro" id="IPR036075">
    <property type="entry name" value="ARMT-1-like_metal-bd_sf"/>
</dbReference>
<evidence type="ECO:0000259" key="1">
    <source>
        <dbReference type="Pfam" id="PF01937"/>
    </source>
</evidence>
<dbReference type="OrthoDB" id="9796465at2"/>
<dbReference type="Pfam" id="PF01937">
    <property type="entry name" value="ARMT1-like_dom"/>
    <property type="match status" value="1"/>
</dbReference>
<dbReference type="AlphaFoldDB" id="A0A0S2I5B0"/>
<proteinExistence type="predicted"/>
<organism evidence="2 3">
    <name type="scientific">Salinivirga cyanobacteriivorans</name>
    <dbReference type="NCBI Taxonomy" id="1307839"/>
    <lineage>
        <taxon>Bacteria</taxon>
        <taxon>Pseudomonadati</taxon>
        <taxon>Bacteroidota</taxon>
        <taxon>Bacteroidia</taxon>
        <taxon>Bacteroidales</taxon>
        <taxon>Salinivirgaceae</taxon>
        <taxon>Salinivirga</taxon>
    </lineage>
</organism>
<dbReference type="InterPro" id="IPR002791">
    <property type="entry name" value="ARMT1-like_metal-bd"/>
</dbReference>
<dbReference type="KEGG" id="blq:L21SP5_03871"/>
<name>A0A0S2I5B0_9BACT</name>
<feature type="domain" description="Damage-control phosphatase ARMT1-like metal-binding" evidence="1">
    <location>
        <begin position="2"/>
        <end position="271"/>
    </location>
</feature>
<dbReference type="PATRIC" id="fig|1307839.3.peg.4132"/>
<dbReference type="STRING" id="1307839.L21SP5_03871"/>
<dbReference type="Proteomes" id="UP000064893">
    <property type="component" value="Chromosome"/>
</dbReference>
<evidence type="ECO:0000313" key="3">
    <source>
        <dbReference type="Proteomes" id="UP000064893"/>
    </source>
</evidence>
<dbReference type="RefSeq" id="WP_057954724.1">
    <property type="nucleotide sequence ID" value="NZ_CP013118.1"/>
</dbReference>
<sequence>MQTDCFFCHLRTLEKQIKKFAPPEEVRKQLVGEFIDKYTGLQKQYNPYAAAAIHAMIRKYLKVEDPYELEKAESNRKAIEIVKEWRKILDQTSNKAYEAIKLALAANIIDFGPGHKFDIAIDIGKLQKQELAIDDSSSLFTSIKNKTKVLYLADNAGEIVFDKLFLEQIAYADITVAVRGFPVINDATMKDANIAGLQDVAKVIHNGNDAPSTLLDRCSAEFMNEYREADVIIAKGQGNFEGLMFDKDPRIYFALVAKCEVIANFIGIEKNQTALLNSRRVDKTKKA</sequence>